<evidence type="ECO:0000256" key="6">
    <source>
        <dbReference type="ARBA" id="ARBA00022576"/>
    </source>
</evidence>
<dbReference type="PROSITE" id="PS51464">
    <property type="entry name" value="SIS"/>
    <property type="match status" value="2"/>
</dbReference>
<feature type="domain" description="SIS" evidence="12">
    <location>
        <begin position="295"/>
        <end position="434"/>
    </location>
</feature>
<dbReference type="FunFam" id="3.40.50.10490:FF:000022">
    <property type="entry name" value="Glutamine--fructose-6-phosphate aminotransferase [isomerizing]"/>
    <property type="match status" value="1"/>
</dbReference>
<protein>
    <recommendedName>
        <fullName evidence="4 10">Glutamine--fructose-6-phosphate aminotransferase [isomerizing]</fullName>
        <ecNumber evidence="3 10">2.6.1.16</ecNumber>
    </recommendedName>
    <alternativeName>
        <fullName evidence="10">D-fructose-6-phosphate amidotransferase</fullName>
    </alternativeName>
    <alternativeName>
        <fullName evidence="10">GFAT</fullName>
    </alternativeName>
    <alternativeName>
        <fullName evidence="10">Glucosamine-6-phosphate synthase</fullName>
    </alternativeName>
    <alternativeName>
        <fullName evidence="10">Hexosephosphate aminotransferase</fullName>
    </alternativeName>
    <alternativeName>
        <fullName evidence="10">L-glutamine--D-fructose-6-phosphate amidotransferase</fullName>
    </alternativeName>
</protein>
<evidence type="ECO:0000256" key="1">
    <source>
        <dbReference type="ARBA" id="ARBA00001031"/>
    </source>
</evidence>
<feature type="initiator methionine" description="Removed" evidence="10">
    <location>
        <position position="9"/>
    </location>
</feature>
<name>A0A0R2DZX6_9LACO</name>
<keyword evidence="6 10" id="KW-0032">Aminotransferase</keyword>
<dbReference type="InterPro" id="IPR029055">
    <property type="entry name" value="Ntn_hydrolases_N"/>
</dbReference>
<dbReference type="GO" id="GO:0006487">
    <property type="term" value="P:protein N-linked glycosylation"/>
    <property type="evidence" value="ECO:0007669"/>
    <property type="project" value="TreeGrafter"/>
</dbReference>
<dbReference type="InterPro" id="IPR001347">
    <property type="entry name" value="SIS_dom"/>
</dbReference>
<accession>A0A0R2DZX6</accession>
<dbReference type="EC" id="2.6.1.16" evidence="3 10"/>
<dbReference type="InterPro" id="IPR035466">
    <property type="entry name" value="GlmS/AgaS_SIS"/>
</dbReference>
<dbReference type="SUPFAM" id="SSF56235">
    <property type="entry name" value="N-terminal nucleophile aminohydrolases (Ntn hydrolases)"/>
    <property type="match status" value="1"/>
</dbReference>
<evidence type="ECO:0000256" key="7">
    <source>
        <dbReference type="ARBA" id="ARBA00022679"/>
    </source>
</evidence>
<gene>
    <name evidence="10" type="primary">glmS</name>
    <name evidence="13" type="ORF">FD00_GL001031</name>
</gene>
<dbReference type="EMBL" id="AYYH01000025">
    <property type="protein sequence ID" value="KRN09481.1"/>
    <property type="molecule type" value="Genomic_DNA"/>
</dbReference>
<feature type="domain" description="Glutamine amidotransferase type-2" evidence="11">
    <location>
        <begin position="10"/>
        <end position="229"/>
    </location>
</feature>
<dbReference type="PATRIC" id="fig|1046596.6.peg.1109"/>
<sequence>MVRKAGFGMCGIVGITGNENAVDILLNGLQRLEYRGYDSAGIYVNSQDGKEYLVKEKGRIDDLRKEIGEDVHGSSGIGHTRWATHGVPSKENAHPHVSADGRFFLVHNGVIGNFAELKATYLQDVKFASDTDTEVIVQLIAKFAKEENLATKEAFKKVISLIDESSSYSFLLMDNREPETLYVAKNKSPLLIGVGKGFNVVCSDAIAMLDQTHDFIELVDGEIVIVKPQSVTIEDAQGNIINRKPFHVDTDASEAEKGAYPYYMLKEIDEQPTVMRSLIKHYTTDDGSVIIDDALLDSMKKADRLYIVAAGTSYHAGLVGKEIFEGLAKVPTEVHVASEFGYNPPILSEKPFFIFLTQSGETADSRQVLAQVNKWGYESLTITNVENSTLSREATFTLLLYAGPEIAVASTKAYTGQIALEAILAKRLGEEKDVSAATSFNVARELTTVANGMQELVDEKGQYEQIAANALATTRNAFYIGRAIDYDVAQEAALKLKEVSYVQTEGFASGELKHGTIALIEEGTPVIAIITCAKTAKHTRSNTQEVLARGANVINIVSRNLAEDGDQIILPDVHSLLTPLLAIVPCQLLAYYTSLQRGYDVDKPRNLAKSVTVE</sequence>
<dbReference type="CDD" id="cd05008">
    <property type="entry name" value="SIS_GlmS_GlmD_1"/>
    <property type="match status" value="1"/>
</dbReference>
<organism evidence="13 14">
    <name type="scientific">Liquorilactobacillus mali KCTC 3596 = DSM 20444</name>
    <dbReference type="NCBI Taxonomy" id="1046596"/>
    <lineage>
        <taxon>Bacteria</taxon>
        <taxon>Bacillati</taxon>
        <taxon>Bacillota</taxon>
        <taxon>Bacilli</taxon>
        <taxon>Lactobacillales</taxon>
        <taxon>Lactobacillaceae</taxon>
        <taxon>Liquorilactobacillus</taxon>
    </lineage>
</organism>
<comment type="subcellular location">
    <subcellularLocation>
        <location evidence="2 10">Cytoplasm</location>
    </subcellularLocation>
</comment>
<evidence type="ECO:0000256" key="9">
    <source>
        <dbReference type="ARBA" id="ARBA00022962"/>
    </source>
</evidence>
<dbReference type="AlphaFoldDB" id="A0A0R2DZX6"/>
<evidence type="ECO:0000313" key="14">
    <source>
        <dbReference type="Proteomes" id="UP000050898"/>
    </source>
</evidence>
<dbReference type="InterPro" id="IPR035490">
    <property type="entry name" value="GlmS/FrlB_SIS"/>
</dbReference>
<evidence type="ECO:0000256" key="2">
    <source>
        <dbReference type="ARBA" id="ARBA00004496"/>
    </source>
</evidence>
<dbReference type="PANTHER" id="PTHR10937">
    <property type="entry name" value="GLUCOSAMINE--FRUCTOSE-6-PHOSPHATE AMINOTRANSFERASE, ISOMERIZING"/>
    <property type="match status" value="1"/>
</dbReference>
<evidence type="ECO:0000256" key="3">
    <source>
        <dbReference type="ARBA" id="ARBA00012916"/>
    </source>
</evidence>
<dbReference type="NCBIfam" id="NF001484">
    <property type="entry name" value="PRK00331.1"/>
    <property type="match status" value="1"/>
</dbReference>
<dbReference type="NCBIfam" id="TIGR01135">
    <property type="entry name" value="glmS"/>
    <property type="match status" value="1"/>
</dbReference>
<evidence type="ECO:0000256" key="4">
    <source>
        <dbReference type="ARBA" id="ARBA00016090"/>
    </source>
</evidence>
<comment type="subunit">
    <text evidence="10">Homodimer.</text>
</comment>
<dbReference type="GO" id="GO:0097367">
    <property type="term" value="F:carbohydrate derivative binding"/>
    <property type="evidence" value="ECO:0007669"/>
    <property type="project" value="InterPro"/>
</dbReference>
<dbReference type="GO" id="GO:0005975">
    <property type="term" value="P:carbohydrate metabolic process"/>
    <property type="evidence" value="ECO:0007669"/>
    <property type="project" value="UniProtKB-UniRule"/>
</dbReference>
<dbReference type="GO" id="GO:0006002">
    <property type="term" value="P:fructose 6-phosphate metabolic process"/>
    <property type="evidence" value="ECO:0007669"/>
    <property type="project" value="TreeGrafter"/>
</dbReference>
<feature type="active site" description="For Fru-6P isomerization activity" evidence="10">
    <location>
        <position position="609"/>
    </location>
</feature>
<dbReference type="InterPro" id="IPR046348">
    <property type="entry name" value="SIS_dom_sf"/>
</dbReference>
<evidence type="ECO:0000256" key="10">
    <source>
        <dbReference type="HAMAP-Rule" id="MF_00164"/>
    </source>
</evidence>
<keyword evidence="8" id="KW-0677">Repeat</keyword>
<dbReference type="InterPro" id="IPR017932">
    <property type="entry name" value="GATase_2_dom"/>
</dbReference>
<dbReference type="Gene3D" id="3.60.20.10">
    <property type="entry name" value="Glutamine Phosphoribosylpyrophosphate, subunit 1, domain 1"/>
    <property type="match status" value="1"/>
</dbReference>
<proteinExistence type="inferred from homology"/>
<dbReference type="GO" id="GO:0005829">
    <property type="term" value="C:cytosol"/>
    <property type="evidence" value="ECO:0007669"/>
    <property type="project" value="TreeGrafter"/>
</dbReference>
<comment type="function">
    <text evidence="10">Catalyzes the first step in hexosamine metabolism, converting fructose-6P into glucosamine-6P using glutamine as a nitrogen source.</text>
</comment>
<evidence type="ECO:0000259" key="12">
    <source>
        <dbReference type="PROSITE" id="PS51464"/>
    </source>
</evidence>
<dbReference type="GO" id="GO:0006047">
    <property type="term" value="P:UDP-N-acetylglucosamine metabolic process"/>
    <property type="evidence" value="ECO:0007669"/>
    <property type="project" value="TreeGrafter"/>
</dbReference>
<dbReference type="SUPFAM" id="SSF53697">
    <property type="entry name" value="SIS domain"/>
    <property type="match status" value="1"/>
</dbReference>
<dbReference type="HAMAP" id="MF_00164">
    <property type="entry name" value="GlmS"/>
    <property type="match status" value="1"/>
</dbReference>
<evidence type="ECO:0000313" key="13">
    <source>
        <dbReference type="EMBL" id="KRN09481.1"/>
    </source>
</evidence>
<dbReference type="FunFam" id="3.40.50.10490:FF:000001">
    <property type="entry name" value="Glutamine--fructose-6-phosphate aminotransferase [isomerizing]"/>
    <property type="match status" value="1"/>
</dbReference>
<comment type="catalytic activity">
    <reaction evidence="1 10">
        <text>D-fructose 6-phosphate + L-glutamine = D-glucosamine 6-phosphate + L-glutamate</text>
        <dbReference type="Rhea" id="RHEA:13237"/>
        <dbReference type="ChEBI" id="CHEBI:29985"/>
        <dbReference type="ChEBI" id="CHEBI:58359"/>
        <dbReference type="ChEBI" id="CHEBI:58725"/>
        <dbReference type="ChEBI" id="CHEBI:61527"/>
        <dbReference type="EC" id="2.6.1.16"/>
    </reaction>
</comment>
<evidence type="ECO:0000256" key="8">
    <source>
        <dbReference type="ARBA" id="ARBA00022737"/>
    </source>
</evidence>
<feature type="domain" description="SIS" evidence="12">
    <location>
        <begin position="467"/>
        <end position="604"/>
    </location>
</feature>
<keyword evidence="5 10" id="KW-0963">Cytoplasm</keyword>
<keyword evidence="14" id="KW-1185">Reference proteome</keyword>
<dbReference type="PROSITE" id="PS51278">
    <property type="entry name" value="GATASE_TYPE_2"/>
    <property type="match status" value="1"/>
</dbReference>
<feature type="active site" description="Nucleophile; for GATase activity" evidence="10">
    <location>
        <position position="10"/>
    </location>
</feature>
<keyword evidence="7 10" id="KW-0808">Transferase</keyword>
<dbReference type="Proteomes" id="UP000050898">
    <property type="component" value="Unassembled WGS sequence"/>
</dbReference>
<evidence type="ECO:0000256" key="5">
    <source>
        <dbReference type="ARBA" id="ARBA00022490"/>
    </source>
</evidence>
<dbReference type="Gene3D" id="3.40.50.10490">
    <property type="entry name" value="Glucose-6-phosphate isomerase like protein, domain 1"/>
    <property type="match status" value="2"/>
</dbReference>
<dbReference type="GO" id="GO:0004360">
    <property type="term" value="F:glutamine-fructose-6-phosphate transaminase (isomerizing) activity"/>
    <property type="evidence" value="ECO:0007669"/>
    <property type="project" value="UniProtKB-UniRule"/>
</dbReference>
<dbReference type="CDD" id="cd00714">
    <property type="entry name" value="GFAT"/>
    <property type="match status" value="1"/>
</dbReference>
<dbReference type="CDD" id="cd05009">
    <property type="entry name" value="SIS_GlmS_GlmD_2"/>
    <property type="match status" value="1"/>
</dbReference>
<reference evidence="13 14" key="1">
    <citation type="journal article" date="2015" name="Genome Announc.">
        <title>Expanding the biotechnology potential of lactobacilli through comparative genomics of 213 strains and associated genera.</title>
        <authorList>
            <person name="Sun Z."/>
            <person name="Harris H.M."/>
            <person name="McCann A."/>
            <person name="Guo C."/>
            <person name="Argimon S."/>
            <person name="Zhang W."/>
            <person name="Yang X."/>
            <person name="Jeffery I.B."/>
            <person name="Cooney J.C."/>
            <person name="Kagawa T.F."/>
            <person name="Liu W."/>
            <person name="Song Y."/>
            <person name="Salvetti E."/>
            <person name="Wrobel A."/>
            <person name="Rasinkangas P."/>
            <person name="Parkhill J."/>
            <person name="Rea M.C."/>
            <person name="O'Sullivan O."/>
            <person name="Ritari J."/>
            <person name="Douillard F.P."/>
            <person name="Paul Ross R."/>
            <person name="Yang R."/>
            <person name="Briner A.E."/>
            <person name="Felis G.E."/>
            <person name="de Vos W.M."/>
            <person name="Barrangou R."/>
            <person name="Klaenhammer T.R."/>
            <person name="Caufield P.W."/>
            <person name="Cui Y."/>
            <person name="Zhang H."/>
            <person name="O'Toole P.W."/>
        </authorList>
    </citation>
    <scope>NUCLEOTIDE SEQUENCE [LARGE SCALE GENOMIC DNA]</scope>
    <source>
        <strain evidence="13 14">DSM 20444</strain>
    </source>
</reference>
<keyword evidence="9" id="KW-0315">Glutamine amidotransferase</keyword>
<dbReference type="Pfam" id="PF01380">
    <property type="entry name" value="SIS"/>
    <property type="match status" value="2"/>
</dbReference>
<dbReference type="InterPro" id="IPR005855">
    <property type="entry name" value="GFAT"/>
</dbReference>
<evidence type="ECO:0000259" key="11">
    <source>
        <dbReference type="PROSITE" id="PS51278"/>
    </source>
</evidence>
<dbReference type="InterPro" id="IPR047084">
    <property type="entry name" value="GFAT_N"/>
</dbReference>
<dbReference type="Pfam" id="PF13522">
    <property type="entry name" value="GATase_6"/>
    <property type="match status" value="1"/>
</dbReference>
<dbReference type="FunFam" id="3.60.20.10:FF:000006">
    <property type="entry name" value="Glutamine--fructose-6-phosphate aminotransferase [isomerizing]"/>
    <property type="match status" value="1"/>
</dbReference>
<dbReference type="PANTHER" id="PTHR10937:SF0">
    <property type="entry name" value="GLUTAMINE--FRUCTOSE-6-PHOSPHATE TRANSAMINASE (ISOMERIZING)"/>
    <property type="match status" value="1"/>
</dbReference>
<comment type="caution">
    <text evidence="13">The sequence shown here is derived from an EMBL/GenBank/DDBJ whole genome shotgun (WGS) entry which is preliminary data.</text>
</comment>